<sequence length="91" mass="10011">MYVLFVLSAIIAMDDIKVQLPAVIGLAYGCARENKVLHYIEINGYCVVNLIQKVIELSGSSAMKDELSRHHLPFLHGHRGILHTTPELGAG</sequence>
<dbReference type="AlphaFoldDB" id="A0AAV3ZMB7"/>
<evidence type="ECO:0000313" key="2">
    <source>
        <dbReference type="Proteomes" id="UP000735302"/>
    </source>
</evidence>
<comment type="caution">
    <text evidence="1">The sequence shown here is derived from an EMBL/GenBank/DDBJ whole genome shotgun (WGS) entry which is preliminary data.</text>
</comment>
<evidence type="ECO:0000313" key="1">
    <source>
        <dbReference type="EMBL" id="GFN97110.1"/>
    </source>
</evidence>
<reference evidence="1 2" key="1">
    <citation type="journal article" date="2021" name="Elife">
        <title>Chloroplast acquisition without the gene transfer in kleptoplastic sea slugs, Plakobranchus ocellatus.</title>
        <authorList>
            <person name="Maeda T."/>
            <person name="Takahashi S."/>
            <person name="Yoshida T."/>
            <person name="Shimamura S."/>
            <person name="Takaki Y."/>
            <person name="Nagai Y."/>
            <person name="Toyoda A."/>
            <person name="Suzuki Y."/>
            <person name="Arimoto A."/>
            <person name="Ishii H."/>
            <person name="Satoh N."/>
            <person name="Nishiyama T."/>
            <person name="Hasebe M."/>
            <person name="Maruyama T."/>
            <person name="Minagawa J."/>
            <person name="Obokata J."/>
            <person name="Shigenobu S."/>
        </authorList>
    </citation>
    <scope>NUCLEOTIDE SEQUENCE [LARGE SCALE GENOMIC DNA]</scope>
</reference>
<gene>
    <name evidence="1" type="ORF">PoB_002361600</name>
</gene>
<dbReference type="EMBL" id="BLXT01002730">
    <property type="protein sequence ID" value="GFN97110.1"/>
    <property type="molecule type" value="Genomic_DNA"/>
</dbReference>
<organism evidence="1 2">
    <name type="scientific">Plakobranchus ocellatus</name>
    <dbReference type="NCBI Taxonomy" id="259542"/>
    <lineage>
        <taxon>Eukaryota</taxon>
        <taxon>Metazoa</taxon>
        <taxon>Spiralia</taxon>
        <taxon>Lophotrochozoa</taxon>
        <taxon>Mollusca</taxon>
        <taxon>Gastropoda</taxon>
        <taxon>Heterobranchia</taxon>
        <taxon>Euthyneura</taxon>
        <taxon>Panpulmonata</taxon>
        <taxon>Sacoglossa</taxon>
        <taxon>Placobranchoidea</taxon>
        <taxon>Plakobranchidae</taxon>
        <taxon>Plakobranchus</taxon>
    </lineage>
</organism>
<keyword evidence="2" id="KW-1185">Reference proteome</keyword>
<accession>A0AAV3ZMB7</accession>
<name>A0AAV3ZMB7_9GAST</name>
<protein>
    <submittedName>
        <fullName evidence="1">Uncharacterized protein</fullName>
    </submittedName>
</protein>
<proteinExistence type="predicted"/>
<dbReference type="Proteomes" id="UP000735302">
    <property type="component" value="Unassembled WGS sequence"/>
</dbReference>